<evidence type="ECO:0000313" key="2">
    <source>
        <dbReference type="EMBL" id="KAG2585629.1"/>
    </source>
</evidence>
<feature type="domain" description="DUF7595" evidence="1">
    <location>
        <begin position="198"/>
        <end position="253"/>
    </location>
</feature>
<dbReference type="EMBL" id="CM029047">
    <property type="protein sequence ID" value="KAG2585629.1"/>
    <property type="molecule type" value="Genomic_DNA"/>
</dbReference>
<evidence type="ECO:0000313" key="3">
    <source>
        <dbReference type="Proteomes" id="UP000823388"/>
    </source>
</evidence>
<accession>A0A8T0RM23</accession>
<protein>
    <recommendedName>
        <fullName evidence="1">DUF7595 domain-containing protein</fullName>
    </recommendedName>
</protein>
<dbReference type="Pfam" id="PF24523">
    <property type="entry name" value="DUF7595"/>
    <property type="match status" value="1"/>
</dbReference>
<proteinExistence type="predicted"/>
<dbReference type="PANTHER" id="PTHR36140:SF7">
    <property type="entry name" value="F-BOX DOMAIN-CONTAINING PROTEIN"/>
    <property type="match status" value="1"/>
</dbReference>
<keyword evidence="3" id="KW-1185">Reference proteome</keyword>
<dbReference type="Proteomes" id="UP000823388">
    <property type="component" value="Chromosome 6K"/>
</dbReference>
<comment type="caution">
    <text evidence="2">The sequence shown here is derived from an EMBL/GenBank/DDBJ whole genome shotgun (WGS) entry which is preliminary data.</text>
</comment>
<reference evidence="2" key="1">
    <citation type="submission" date="2020-05" db="EMBL/GenBank/DDBJ databases">
        <title>WGS assembly of Panicum virgatum.</title>
        <authorList>
            <person name="Lovell J.T."/>
            <person name="Jenkins J."/>
            <person name="Shu S."/>
            <person name="Juenger T.E."/>
            <person name="Schmutz J."/>
        </authorList>
    </citation>
    <scope>NUCLEOTIDE SEQUENCE</scope>
    <source>
        <strain evidence="2">AP13</strain>
    </source>
</reference>
<dbReference type="AlphaFoldDB" id="A0A8T0RM23"/>
<name>A0A8T0RM23_PANVG</name>
<organism evidence="2 3">
    <name type="scientific">Panicum virgatum</name>
    <name type="common">Blackwell switchgrass</name>
    <dbReference type="NCBI Taxonomy" id="38727"/>
    <lineage>
        <taxon>Eukaryota</taxon>
        <taxon>Viridiplantae</taxon>
        <taxon>Streptophyta</taxon>
        <taxon>Embryophyta</taxon>
        <taxon>Tracheophyta</taxon>
        <taxon>Spermatophyta</taxon>
        <taxon>Magnoliopsida</taxon>
        <taxon>Liliopsida</taxon>
        <taxon>Poales</taxon>
        <taxon>Poaceae</taxon>
        <taxon>PACMAD clade</taxon>
        <taxon>Panicoideae</taxon>
        <taxon>Panicodae</taxon>
        <taxon>Paniceae</taxon>
        <taxon>Panicinae</taxon>
        <taxon>Panicum</taxon>
        <taxon>Panicum sect. Hiantes</taxon>
    </lineage>
</organism>
<evidence type="ECO:0000259" key="1">
    <source>
        <dbReference type="Pfam" id="PF24523"/>
    </source>
</evidence>
<dbReference type="InterPro" id="IPR056016">
    <property type="entry name" value="DUF7595"/>
</dbReference>
<sequence>MSARRCRRAPACPCRPCSGRARAVRPGWPPMLPTNCHAMEARMVAPNSHHRVQLRPATGDIDAAAATSLPFPYGRDAVRRSRAVPVPLPPEKEKGGRGWRACGHPPDNALAAIFSRVASGDAGVARCAATCRRWGRVVATRAAAIAHALPRPCARSFLPHLVLGILHGPEDGGSRTTRAWRKVAAVTAHGPTGLPAASLHLDLDGGLFAFARPVASRNGRVVFELRREARADGLTLCVCNPVTGDAAVVPPLAGEDCPGYYACAILTREDLDVAAPPPRCTLGLFRLVLVYNRRGFTALRCYSSDAGSWGPQGRKPGAEISNRMLQQLGPAAVLRGVAYWPMHRAAFGVRLDGAAAAAMDVSWVPYKMSHFLPNFRLLGVSPDGDLSYVSAGRTKRRHLAIIVETLQPQSVDDDMSTAADR</sequence>
<gene>
    <name evidence="2" type="ORF">PVAP13_6KG403400</name>
</gene>
<dbReference type="PANTHER" id="PTHR36140">
    <property type="entry name" value="F-BOX DOMAIN-CONTAINING PROTEIN-RELATED"/>
    <property type="match status" value="1"/>
</dbReference>